<accession>A0AAJ7WIL0</accession>
<reference evidence="3" key="1">
    <citation type="submission" date="2025-08" db="UniProtKB">
        <authorList>
            <consortium name="RefSeq"/>
        </authorList>
    </citation>
    <scope>IDENTIFICATION</scope>
</reference>
<keyword evidence="1" id="KW-1133">Transmembrane helix</keyword>
<dbReference type="KEGG" id="goe:114828434"/>
<dbReference type="Proteomes" id="UP000694867">
    <property type="component" value="Unplaced"/>
</dbReference>
<keyword evidence="1" id="KW-0472">Membrane</keyword>
<organism evidence="2 3">
    <name type="scientific">Galendromus occidentalis</name>
    <name type="common">western predatory mite</name>
    <dbReference type="NCBI Taxonomy" id="34638"/>
    <lineage>
        <taxon>Eukaryota</taxon>
        <taxon>Metazoa</taxon>
        <taxon>Ecdysozoa</taxon>
        <taxon>Arthropoda</taxon>
        <taxon>Chelicerata</taxon>
        <taxon>Arachnida</taxon>
        <taxon>Acari</taxon>
        <taxon>Parasitiformes</taxon>
        <taxon>Mesostigmata</taxon>
        <taxon>Gamasina</taxon>
        <taxon>Phytoseioidea</taxon>
        <taxon>Phytoseiidae</taxon>
        <taxon>Typhlodrominae</taxon>
        <taxon>Galendromus</taxon>
    </lineage>
</organism>
<keyword evidence="1" id="KW-0812">Transmembrane</keyword>
<sequence length="221" mass="24232">MINPDRYQAVKLYREDDTGAVDVQKVAYSIIIQNCLDIILSLVLFYGVKNDRSTLVLLWLYWQFINTLFTSVIASMQVIAAVFASSTYALVGVMASWTTVFLMIYCMKCVGAYYYELTLSECDGGNAETTASLMEDAWKNQQQQLSPHLAHASNACSALAQRMHCVVPTEDQPSCSRMASACNCTCAAAALAMTPPPHAPSRTSISVQTEIDDDQIAVANV</sequence>
<evidence type="ECO:0000313" key="2">
    <source>
        <dbReference type="Proteomes" id="UP000694867"/>
    </source>
</evidence>
<evidence type="ECO:0000256" key="1">
    <source>
        <dbReference type="SAM" id="Phobius"/>
    </source>
</evidence>
<dbReference type="GeneID" id="114828434"/>
<evidence type="ECO:0000313" key="3">
    <source>
        <dbReference type="RefSeq" id="XP_028968431.1"/>
    </source>
</evidence>
<dbReference type="PANTHER" id="PTHR36694:SF11">
    <property type="entry name" value="LP21121P-RELATED"/>
    <property type="match status" value="1"/>
</dbReference>
<dbReference type="PANTHER" id="PTHR36694">
    <property type="entry name" value="PASIFLORA 1, ISOFORM A-RELATED"/>
    <property type="match status" value="1"/>
</dbReference>
<dbReference type="AlphaFoldDB" id="A0AAJ7WIL0"/>
<gene>
    <name evidence="3" type="primary">LOC114828434</name>
</gene>
<protein>
    <submittedName>
        <fullName evidence="3">Uncharacterized protein LOC114828434</fullName>
    </submittedName>
</protein>
<keyword evidence="2" id="KW-1185">Reference proteome</keyword>
<feature type="transmembrane region" description="Helical" evidence="1">
    <location>
        <begin position="88"/>
        <end position="107"/>
    </location>
</feature>
<name>A0AAJ7WIL0_9ACAR</name>
<feature type="transmembrane region" description="Helical" evidence="1">
    <location>
        <begin position="26"/>
        <end position="48"/>
    </location>
</feature>
<proteinExistence type="predicted"/>
<dbReference type="RefSeq" id="XP_028968431.1">
    <property type="nucleotide sequence ID" value="XM_029112598.1"/>
</dbReference>
<feature type="transmembrane region" description="Helical" evidence="1">
    <location>
        <begin position="60"/>
        <end position="82"/>
    </location>
</feature>